<evidence type="ECO:0000256" key="2">
    <source>
        <dbReference type="SAM" id="Phobius"/>
    </source>
</evidence>
<dbReference type="InterPro" id="IPR036691">
    <property type="entry name" value="Endo/exonu/phosph_ase_sf"/>
</dbReference>
<dbReference type="Gene3D" id="3.60.10.10">
    <property type="entry name" value="Endonuclease/exonuclease/phosphatase"/>
    <property type="match status" value="1"/>
</dbReference>
<evidence type="ECO:0000256" key="1">
    <source>
        <dbReference type="SAM" id="MobiDB-lite"/>
    </source>
</evidence>
<keyword evidence="4" id="KW-0540">Nuclease</keyword>
<keyword evidence="4" id="KW-0255">Endonuclease</keyword>
<keyword evidence="5" id="KW-1185">Reference proteome</keyword>
<keyword evidence="2" id="KW-0472">Membrane</keyword>
<feature type="domain" description="Endonuclease/exonuclease/phosphatase" evidence="3">
    <location>
        <begin position="106"/>
        <end position="311"/>
    </location>
</feature>
<keyword evidence="2" id="KW-1133">Transmembrane helix</keyword>
<protein>
    <submittedName>
        <fullName evidence="4">Endonuclease/exonuclease/phosphatase family protein</fullName>
    </submittedName>
</protein>
<dbReference type="RefSeq" id="WP_239741748.1">
    <property type="nucleotide sequence ID" value="NZ_JACSYB010000001.1"/>
</dbReference>
<dbReference type="EMBL" id="JACSYB010000001">
    <property type="protein sequence ID" value="MCG8147230.1"/>
    <property type="molecule type" value="Genomic_DNA"/>
</dbReference>
<organism evidence="4 5">
    <name type="scientific">Moraxella tetraodonis</name>
    <dbReference type="NCBI Taxonomy" id="2767221"/>
    <lineage>
        <taxon>Bacteria</taxon>
        <taxon>Pseudomonadati</taxon>
        <taxon>Pseudomonadota</taxon>
        <taxon>Gammaproteobacteria</taxon>
        <taxon>Moraxellales</taxon>
        <taxon>Moraxellaceae</taxon>
        <taxon>Moraxella</taxon>
    </lineage>
</organism>
<dbReference type="Pfam" id="PF03372">
    <property type="entry name" value="Exo_endo_phos"/>
    <property type="match status" value="1"/>
</dbReference>
<feature type="compositionally biased region" description="Basic and acidic residues" evidence="1">
    <location>
        <begin position="337"/>
        <end position="356"/>
    </location>
</feature>
<sequence>MTLLLQLLAGFVVFATFWATIPRFEWWFRVADFPRNQLIFLGVVALIGLLWLGAFDSRWQMGLILLLVIALAMQAYMVLPYTFLWKKQVQTAKPKSRDYQVKLLVANVLTTNPNKQALIDLIHTHQPDIVLTLETDQVWQDALSPIEADYPFNVKVPLDNLYGMHLYSKLELINPQVKYLVVDDIPSIHTQVRLAIGKVIWLYCLHPMPPSPTEADKSVTRDAELLMVGKHINANDLTVIVAGDLNDVAWSHTTRMFQRISGLLDPRIGRKFINTFHASYPFLRWALDHVFHSNHFTLVSMARMPNIGSDHFPVLTTLQYEPEVMDEQPEPLPSIADHQEAKETIKEGIKEGEKLSEAQTDSASDASKLLKGALES</sequence>
<proteinExistence type="predicted"/>
<comment type="caution">
    <text evidence="4">The sequence shown here is derived from an EMBL/GenBank/DDBJ whole genome shotgun (WGS) entry which is preliminary data.</text>
</comment>
<gene>
    <name evidence="4" type="ORF">H9W84_03700</name>
</gene>
<keyword evidence="4" id="KW-0378">Hydrolase</keyword>
<dbReference type="AlphaFoldDB" id="A0A9X1URW8"/>
<evidence type="ECO:0000259" key="3">
    <source>
        <dbReference type="Pfam" id="PF03372"/>
    </source>
</evidence>
<keyword evidence="2" id="KW-0812">Transmembrane</keyword>
<feature type="region of interest" description="Disordered" evidence="1">
    <location>
        <begin position="326"/>
        <end position="376"/>
    </location>
</feature>
<dbReference type="GO" id="GO:0004519">
    <property type="term" value="F:endonuclease activity"/>
    <property type="evidence" value="ECO:0007669"/>
    <property type="project" value="UniProtKB-KW"/>
</dbReference>
<feature type="transmembrane region" description="Helical" evidence="2">
    <location>
        <begin position="62"/>
        <end position="85"/>
    </location>
</feature>
<accession>A0A9X1URW8</accession>
<dbReference type="InterPro" id="IPR005135">
    <property type="entry name" value="Endo/exonuclease/phosphatase"/>
</dbReference>
<reference evidence="4" key="1">
    <citation type="submission" date="2021-08" db="EMBL/GenBank/DDBJ databases">
        <title>Complete genome sequence of Moraxella sp strain PS-22.</title>
        <authorList>
            <person name="Das S.K."/>
        </authorList>
    </citation>
    <scope>NUCLEOTIDE SEQUENCE</scope>
    <source>
        <strain evidence="4">PS-22</strain>
    </source>
</reference>
<name>A0A9X1URW8_9GAMM</name>
<dbReference type="Proteomes" id="UP001139238">
    <property type="component" value="Unassembled WGS sequence"/>
</dbReference>
<feature type="transmembrane region" description="Helical" evidence="2">
    <location>
        <begin position="38"/>
        <end position="55"/>
    </location>
</feature>
<evidence type="ECO:0000313" key="4">
    <source>
        <dbReference type="EMBL" id="MCG8147230.1"/>
    </source>
</evidence>
<evidence type="ECO:0000313" key="5">
    <source>
        <dbReference type="Proteomes" id="UP001139238"/>
    </source>
</evidence>
<dbReference type="SUPFAM" id="SSF56219">
    <property type="entry name" value="DNase I-like"/>
    <property type="match status" value="1"/>
</dbReference>